<dbReference type="KEGG" id="lxl:KDY119_00120"/>
<accession>A0A5P9Q5U6</accession>
<proteinExistence type="predicted"/>
<feature type="transmembrane region" description="Helical" evidence="1">
    <location>
        <begin position="12"/>
        <end position="30"/>
    </location>
</feature>
<keyword evidence="1" id="KW-1133">Transmembrane helix</keyword>
<feature type="transmembrane region" description="Helical" evidence="1">
    <location>
        <begin position="36"/>
        <end position="55"/>
    </location>
</feature>
<sequence>MLQLDAGEAAVLTLWAIGVIVTVVLVVDARPRPLRALAYLGAAVVVPVLGALLAVTGLRGERRRAAAPRGGRA</sequence>
<keyword evidence="3" id="KW-1185">Reference proteome</keyword>
<name>A0A5P9Q5U6_9MICO</name>
<dbReference type="Proteomes" id="UP000326702">
    <property type="component" value="Chromosome"/>
</dbReference>
<protein>
    <submittedName>
        <fullName evidence="2">Uncharacterized protein</fullName>
    </submittedName>
</protein>
<gene>
    <name evidence="2" type="ORF">KDY119_00120</name>
</gene>
<evidence type="ECO:0000256" key="1">
    <source>
        <dbReference type="SAM" id="Phobius"/>
    </source>
</evidence>
<evidence type="ECO:0000313" key="2">
    <source>
        <dbReference type="EMBL" id="QFU96636.1"/>
    </source>
</evidence>
<keyword evidence="1" id="KW-0812">Transmembrane</keyword>
<reference evidence="2 3" key="1">
    <citation type="submission" date="2019-10" db="EMBL/GenBank/DDBJ databases">
        <title>Genome sequence of Luteimicrobium xylanilyticum HY-24.</title>
        <authorList>
            <person name="Kim D.Y."/>
            <person name="Park H.-Y."/>
        </authorList>
    </citation>
    <scope>NUCLEOTIDE SEQUENCE [LARGE SCALE GENOMIC DNA]</scope>
    <source>
        <strain evidence="2 3">HY-24</strain>
    </source>
</reference>
<evidence type="ECO:0000313" key="3">
    <source>
        <dbReference type="Proteomes" id="UP000326702"/>
    </source>
</evidence>
<organism evidence="2 3">
    <name type="scientific">Luteimicrobium xylanilyticum</name>
    <dbReference type="NCBI Taxonomy" id="1133546"/>
    <lineage>
        <taxon>Bacteria</taxon>
        <taxon>Bacillati</taxon>
        <taxon>Actinomycetota</taxon>
        <taxon>Actinomycetes</taxon>
        <taxon>Micrococcales</taxon>
        <taxon>Luteimicrobium</taxon>
    </lineage>
</organism>
<keyword evidence="1" id="KW-0472">Membrane</keyword>
<dbReference type="AlphaFoldDB" id="A0A5P9Q5U6"/>
<dbReference type="EMBL" id="CP045529">
    <property type="protein sequence ID" value="QFU96636.1"/>
    <property type="molecule type" value="Genomic_DNA"/>
</dbReference>
<dbReference type="RefSeq" id="WP_036955133.1">
    <property type="nucleotide sequence ID" value="NZ_BAABIH010000019.1"/>
</dbReference>